<evidence type="ECO:0000256" key="2">
    <source>
        <dbReference type="ARBA" id="ARBA00023002"/>
    </source>
</evidence>
<evidence type="ECO:0000313" key="5">
    <source>
        <dbReference type="Proteomes" id="UP000183772"/>
    </source>
</evidence>
<organism evidence="4 5">
    <name type="scientific">Pseudomonas mediterranea</name>
    <dbReference type="NCBI Taxonomy" id="183795"/>
    <lineage>
        <taxon>Bacteria</taxon>
        <taxon>Pseudomonadati</taxon>
        <taxon>Pseudomonadota</taxon>
        <taxon>Gammaproteobacteria</taxon>
        <taxon>Pseudomonadales</taxon>
        <taxon>Pseudomonadaceae</taxon>
        <taxon>Pseudomonas</taxon>
    </lineage>
</organism>
<evidence type="ECO:0000313" key="4">
    <source>
        <dbReference type="EMBL" id="SDU62638.1"/>
    </source>
</evidence>
<dbReference type="Pfam" id="PF01613">
    <property type="entry name" value="Flavin_Reduct"/>
    <property type="match status" value="1"/>
</dbReference>
<evidence type="ECO:0000259" key="3">
    <source>
        <dbReference type="SMART" id="SM00903"/>
    </source>
</evidence>
<dbReference type="GO" id="GO:0042602">
    <property type="term" value="F:riboflavin reductase (NADPH) activity"/>
    <property type="evidence" value="ECO:0007669"/>
    <property type="project" value="TreeGrafter"/>
</dbReference>
<keyword evidence="2" id="KW-0560">Oxidoreductase</keyword>
<dbReference type="InterPro" id="IPR012349">
    <property type="entry name" value="Split_barrel_FMN-bd"/>
</dbReference>
<protein>
    <submittedName>
        <fullName evidence="4">NADH-FMN oxidoreductase RutF, flavin reductase (DIM6/NTAB) family</fullName>
    </submittedName>
</protein>
<keyword evidence="5" id="KW-1185">Reference proteome</keyword>
<name>A0AAX2DFF0_9PSED</name>
<dbReference type="EMBL" id="LT629790">
    <property type="protein sequence ID" value="SDU62638.1"/>
    <property type="molecule type" value="Genomic_DNA"/>
</dbReference>
<dbReference type="Gene3D" id="2.30.110.10">
    <property type="entry name" value="Electron Transport, Fmn-binding Protein, Chain A"/>
    <property type="match status" value="1"/>
</dbReference>
<comment type="similarity">
    <text evidence="1">Belongs to the non-flavoprotein flavin reductase family.</text>
</comment>
<feature type="domain" description="Flavin reductase like" evidence="3">
    <location>
        <begin position="116"/>
        <end position="261"/>
    </location>
</feature>
<evidence type="ECO:0000256" key="1">
    <source>
        <dbReference type="ARBA" id="ARBA00008898"/>
    </source>
</evidence>
<dbReference type="InterPro" id="IPR050268">
    <property type="entry name" value="NADH-dep_flavin_reductase"/>
</dbReference>
<dbReference type="SMART" id="SM00903">
    <property type="entry name" value="Flavin_Reduct"/>
    <property type="match status" value="1"/>
</dbReference>
<dbReference type="InterPro" id="IPR002563">
    <property type="entry name" value="Flavin_Rdtase-like_dom"/>
</dbReference>
<reference evidence="4 5" key="1">
    <citation type="submission" date="2016-10" db="EMBL/GenBank/DDBJ databases">
        <authorList>
            <person name="Varghese N."/>
            <person name="Submissions S."/>
        </authorList>
    </citation>
    <scope>NUCLEOTIDE SEQUENCE [LARGE SCALE GENOMIC DNA]</scope>
    <source>
        <strain evidence="4 5">DSM 16733</strain>
    </source>
</reference>
<proteinExistence type="inferred from homology"/>
<dbReference type="GO" id="GO:0010181">
    <property type="term" value="F:FMN binding"/>
    <property type="evidence" value="ECO:0007669"/>
    <property type="project" value="InterPro"/>
</dbReference>
<dbReference type="SUPFAM" id="SSF50475">
    <property type="entry name" value="FMN-binding split barrel"/>
    <property type="match status" value="1"/>
</dbReference>
<dbReference type="AlphaFoldDB" id="A0AAX2DFF0"/>
<dbReference type="PANTHER" id="PTHR30466:SF11">
    <property type="entry name" value="FLAVIN-DEPENDENT MONOOXYGENASE, REDUCTASE SUBUNIT HSAB"/>
    <property type="match status" value="1"/>
</dbReference>
<dbReference type="Proteomes" id="UP000183772">
    <property type="component" value="Chromosome I"/>
</dbReference>
<gene>
    <name evidence="4" type="ORF">SAMN05216476_3762</name>
</gene>
<accession>A0AAX2DFF0</accession>
<sequence length="266" mass="29365">MNSSLSVLIFVKSQTGTLYGATQMNTILWYSNIFTRLNRFLKAHLICHFTLVSRLSLLGKPRIYWLLSAPGRFIGPLKKPLQWLYYGIPSDLQTYKTLQHHEDSSMIDAAIYKQVLGSFPSGVTVITTLDDDGQIVGLTASAFSSLSMEPPLVLFCPNYSSDSYPVLIKNKRFAIHVLSGGQQSEAYAFARKGKDKAQGIEWTMSELGNPILANATAVIECELWREYEGGDHAIMVGAVKNLMVPQQNAGPMVYCHGKMGALPVPA</sequence>
<dbReference type="PANTHER" id="PTHR30466">
    <property type="entry name" value="FLAVIN REDUCTASE"/>
    <property type="match status" value="1"/>
</dbReference>